<geneLocation type="plasmid" evidence="2 3">
    <name>unnamed2</name>
</geneLocation>
<keyword evidence="2" id="KW-0614">Plasmid</keyword>
<feature type="compositionally biased region" description="Polar residues" evidence="1">
    <location>
        <begin position="128"/>
        <end position="139"/>
    </location>
</feature>
<keyword evidence="3" id="KW-1185">Reference proteome</keyword>
<protein>
    <recommendedName>
        <fullName evidence="4">CopG family transcriptional regulator</fullName>
    </recommendedName>
</protein>
<evidence type="ECO:0000313" key="2">
    <source>
        <dbReference type="EMBL" id="WXB99140.1"/>
    </source>
</evidence>
<evidence type="ECO:0000256" key="1">
    <source>
        <dbReference type="SAM" id="MobiDB-lite"/>
    </source>
</evidence>
<reference evidence="2 3" key="1">
    <citation type="submission" date="2024-02" db="EMBL/GenBank/DDBJ databases">
        <title>Seven novel Bacillus-like species.</title>
        <authorList>
            <person name="Liu G."/>
        </authorList>
    </citation>
    <scope>NUCLEOTIDE SEQUENCE [LARGE SCALE GENOMIC DNA]</scope>
    <source>
        <strain evidence="2 3">FJAT-52054</strain>
        <plasmid evidence="2 3">unnamed2</plasmid>
    </source>
</reference>
<gene>
    <name evidence="2" type="ORF">WCV65_21180</name>
</gene>
<dbReference type="SUPFAM" id="SSF47598">
    <property type="entry name" value="Ribbon-helix-helix"/>
    <property type="match status" value="1"/>
</dbReference>
<dbReference type="RefSeq" id="WP_338782470.1">
    <property type="nucleotide sequence ID" value="NZ_CP147409.1"/>
</dbReference>
<accession>A0ABZ2NP53</accession>
<evidence type="ECO:0008006" key="4">
    <source>
        <dbReference type="Google" id="ProtNLM"/>
    </source>
</evidence>
<organism evidence="2 3">
    <name type="scientific">Metabacillus sediminis</name>
    <dbReference type="NCBI Taxonomy" id="3117746"/>
    <lineage>
        <taxon>Bacteria</taxon>
        <taxon>Bacillati</taxon>
        <taxon>Bacillota</taxon>
        <taxon>Bacilli</taxon>
        <taxon>Bacillales</taxon>
        <taxon>Bacillaceae</taxon>
        <taxon>Metabacillus</taxon>
    </lineage>
</organism>
<dbReference type="Gene3D" id="1.10.1220.10">
    <property type="entry name" value="Met repressor-like"/>
    <property type="match status" value="1"/>
</dbReference>
<dbReference type="InterPro" id="IPR013321">
    <property type="entry name" value="Arc_rbn_hlx_hlx"/>
</dbReference>
<feature type="compositionally biased region" description="Basic and acidic residues" evidence="1">
    <location>
        <begin position="81"/>
        <end position="104"/>
    </location>
</feature>
<dbReference type="EMBL" id="CP147409">
    <property type="protein sequence ID" value="WXB99140.1"/>
    <property type="molecule type" value="Genomic_DNA"/>
</dbReference>
<sequence length="186" mass="21058">MKIKEILELTFTEPLNKIAKERLTIGEKPTRNALKKAGCYSLSGKKGWHFDGDKSVLEQSIYDFSEPKKINRKAKANVSSKEVKNEKTKEQNNNSAKEEIKKGSEQIAPTVEKAKANVSSKTQKKETTNVGTLEPTNESSNVVRKRASFDLDVDLLKQLKIQAVVQDKNIYEMVETAIRKYLNELK</sequence>
<dbReference type="InterPro" id="IPR010985">
    <property type="entry name" value="Ribbon_hlx_hlx"/>
</dbReference>
<name>A0ABZ2NP53_9BACI</name>
<proteinExistence type="predicted"/>
<evidence type="ECO:0000313" key="3">
    <source>
        <dbReference type="Proteomes" id="UP001377337"/>
    </source>
</evidence>
<feature type="region of interest" description="Disordered" evidence="1">
    <location>
        <begin position="72"/>
        <end position="139"/>
    </location>
</feature>
<dbReference type="Proteomes" id="UP001377337">
    <property type="component" value="Plasmid unnamed2"/>
</dbReference>